<name>A0A0L0C9J5_LUCCU</name>
<evidence type="ECO:0000313" key="2">
    <source>
        <dbReference type="Proteomes" id="UP000037069"/>
    </source>
</evidence>
<keyword evidence="2" id="KW-1185">Reference proteome</keyword>
<organism evidence="1 2">
    <name type="scientific">Lucilia cuprina</name>
    <name type="common">Green bottle fly</name>
    <name type="synonym">Australian sheep blowfly</name>
    <dbReference type="NCBI Taxonomy" id="7375"/>
    <lineage>
        <taxon>Eukaryota</taxon>
        <taxon>Metazoa</taxon>
        <taxon>Ecdysozoa</taxon>
        <taxon>Arthropoda</taxon>
        <taxon>Hexapoda</taxon>
        <taxon>Insecta</taxon>
        <taxon>Pterygota</taxon>
        <taxon>Neoptera</taxon>
        <taxon>Endopterygota</taxon>
        <taxon>Diptera</taxon>
        <taxon>Brachycera</taxon>
        <taxon>Muscomorpha</taxon>
        <taxon>Oestroidea</taxon>
        <taxon>Calliphoridae</taxon>
        <taxon>Luciliinae</taxon>
        <taxon>Lucilia</taxon>
    </lineage>
</organism>
<dbReference type="Proteomes" id="UP000037069">
    <property type="component" value="Unassembled WGS sequence"/>
</dbReference>
<gene>
    <name evidence="1" type="ORF">FF38_09680</name>
</gene>
<comment type="caution">
    <text evidence="1">The sequence shown here is derived from an EMBL/GenBank/DDBJ whole genome shotgun (WGS) entry which is preliminary data.</text>
</comment>
<evidence type="ECO:0000313" key="1">
    <source>
        <dbReference type="EMBL" id="KNC28917.1"/>
    </source>
</evidence>
<accession>A0A0L0C9J5</accession>
<dbReference type="EMBL" id="JRES01000729">
    <property type="protein sequence ID" value="KNC28917.1"/>
    <property type="molecule type" value="Genomic_DNA"/>
</dbReference>
<proteinExistence type="predicted"/>
<reference evidence="1 2" key="1">
    <citation type="journal article" date="2015" name="Nat. Commun.">
        <title>Lucilia cuprina genome unlocks parasitic fly biology to underpin future interventions.</title>
        <authorList>
            <person name="Anstead C.A."/>
            <person name="Korhonen P.K."/>
            <person name="Young N.D."/>
            <person name="Hall R.S."/>
            <person name="Jex A.R."/>
            <person name="Murali S.C."/>
            <person name="Hughes D.S."/>
            <person name="Lee S.F."/>
            <person name="Perry T."/>
            <person name="Stroehlein A.J."/>
            <person name="Ansell B.R."/>
            <person name="Breugelmans B."/>
            <person name="Hofmann A."/>
            <person name="Qu J."/>
            <person name="Dugan S."/>
            <person name="Lee S.L."/>
            <person name="Chao H."/>
            <person name="Dinh H."/>
            <person name="Han Y."/>
            <person name="Doddapaneni H.V."/>
            <person name="Worley K.C."/>
            <person name="Muzny D.M."/>
            <person name="Ioannidis P."/>
            <person name="Waterhouse R.M."/>
            <person name="Zdobnov E.M."/>
            <person name="James P.J."/>
            <person name="Bagnall N.H."/>
            <person name="Kotze A.C."/>
            <person name="Gibbs R.A."/>
            <person name="Richards S."/>
            <person name="Batterham P."/>
            <person name="Gasser R.B."/>
        </authorList>
    </citation>
    <scope>NUCLEOTIDE SEQUENCE [LARGE SCALE GENOMIC DNA]</scope>
    <source>
        <strain evidence="1 2">LS</strain>
        <tissue evidence="1">Full body</tissue>
    </source>
</reference>
<dbReference type="AlphaFoldDB" id="A0A0L0C9J5"/>
<sequence length="351" mass="41632">MQQGLYEGYVQMEEYCKDHKYRYPMFKRVCTDVSSALYGGVLRSFNRQHISDKTKTNEFKESFAVIKQNVVKINESELEKHITFEEEDFNNLESIAARSPFRKVFEQIWNNVYDNLKPESAITDINEYNNEEICTFIVKKYCAFLPMWTNIMGILIDPSGDHISNAPAEYTFYLQKHIFLDDKSLRPWDFIKIDRKDAASSLKELRYKYNMFDVQQKDAPKSTILERKRKEDVLKHDVNRKYECDILQDKKEKQIETEQEYCISRKHIDEQKKNELKVSDISQIEALQEQIDEIRETEIEVCDISQVETVEKYFESLPLWSDCEAMLNKRYQHISADESSGAKPKIYKNTN</sequence>
<protein>
    <submittedName>
        <fullName evidence="1">Uncharacterized protein</fullName>
    </submittedName>
</protein>